<dbReference type="GO" id="GO:0006606">
    <property type="term" value="P:protein import into nucleus"/>
    <property type="evidence" value="ECO:0007669"/>
    <property type="project" value="TreeGrafter"/>
</dbReference>
<dbReference type="GO" id="GO:0000973">
    <property type="term" value="P:post-transcriptional tethering of RNA polymerase II gene DNA at nuclear periphery"/>
    <property type="evidence" value="ECO:0007669"/>
    <property type="project" value="TreeGrafter"/>
</dbReference>
<organism evidence="13 14">
    <name type="scientific">Amylocarpus encephaloides</name>
    <dbReference type="NCBI Taxonomy" id="45428"/>
    <lineage>
        <taxon>Eukaryota</taxon>
        <taxon>Fungi</taxon>
        <taxon>Dikarya</taxon>
        <taxon>Ascomycota</taxon>
        <taxon>Pezizomycotina</taxon>
        <taxon>Leotiomycetes</taxon>
        <taxon>Helotiales</taxon>
        <taxon>Helotiales incertae sedis</taxon>
        <taxon>Amylocarpus</taxon>
    </lineage>
</organism>
<gene>
    <name evidence="13" type="ORF">BJ875DRAFT_470458</name>
</gene>
<keyword evidence="10" id="KW-0539">Nucleus</keyword>
<evidence type="ECO:0000256" key="6">
    <source>
        <dbReference type="ARBA" id="ARBA00022816"/>
    </source>
</evidence>
<dbReference type="FunFam" id="1.25.40.690:FF:000003">
    <property type="entry name" value="Nucleoporin SONB, putative"/>
    <property type="match status" value="1"/>
</dbReference>
<dbReference type="PANTHER" id="PTHR23198:SF6">
    <property type="entry name" value="NUCLEAR PORE COMPLEX PROTEIN NUP98-NUP96"/>
    <property type="match status" value="1"/>
</dbReference>
<dbReference type="Gene3D" id="1.25.40.690">
    <property type="match status" value="1"/>
</dbReference>
<dbReference type="PANTHER" id="PTHR23198">
    <property type="entry name" value="NUCLEOPORIN"/>
    <property type="match status" value="1"/>
</dbReference>
<dbReference type="Pfam" id="PF04096">
    <property type="entry name" value="Nucleoporin2"/>
    <property type="match status" value="1"/>
</dbReference>
<dbReference type="GO" id="GO:0017056">
    <property type="term" value="F:structural constituent of nuclear pore"/>
    <property type="evidence" value="ECO:0007669"/>
    <property type="project" value="InterPro"/>
</dbReference>
<feature type="compositionally biased region" description="Pro residues" evidence="11">
    <location>
        <begin position="767"/>
        <end position="776"/>
    </location>
</feature>
<feature type="compositionally biased region" description="Polar residues" evidence="11">
    <location>
        <begin position="580"/>
        <end position="590"/>
    </location>
</feature>
<dbReference type="FunFam" id="1.10.10.2360:FF:000001">
    <property type="entry name" value="Nuclear pore complex protein Nup98-Nup96"/>
    <property type="match status" value="1"/>
</dbReference>
<comment type="subcellular location">
    <subcellularLocation>
        <location evidence="1">Nucleus</location>
        <location evidence="1">Nuclear pore complex</location>
    </subcellularLocation>
</comment>
<feature type="region of interest" description="Disordered" evidence="11">
    <location>
        <begin position="515"/>
        <end position="606"/>
    </location>
</feature>
<evidence type="ECO:0000256" key="10">
    <source>
        <dbReference type="ARBA" id="ARBA00023242"/>
    </source>
</evidence>
<feature type="region of interest" description="Disordered" evidence="11">
    <location>
        <begin position="190"/>
        <end position="210"/>
    </location>
</feature>
<feature type="region of interest" description="Disordered" evidence="11">
    <location>
        <begin position="1"/>
        <end position="29"/>
    </location>
</feature>
<keyword evidence="9" id="KW-0906">Nuclear pore complex</keyword>
<keyword evidence="5" id="KW-0068">Autocatalytic cleavage</keyword>
<keyword evidence="3" id="KW-0813">Transport</keyword>
<feature type="compositionally biased region" description="Low complexity" evidence="11">
    <location>
        <begin position="200"/>
        <end position="210"/>
    </location>
</feature>
<keyword evidence="8" id="KW-0811">Translocation</keyword>
<evidence type="ECO:0000256" key="4">
    <source>
        <dbReference type="ARBA" id="ARBA00022737"/>
    </source>
</evidence>
<dbReference type="InterPro" id="IPR021967">
    <property type="entry name" value="Nup98_C"/>
</dbReference>
<name>A0A9P7YCU4_9HELO</name>
<accession>A0A9P7YCU4</accession>
<feature type="compositionally biased region" description="Polar residues" evidence="11">
    <location>
        <begin position="804"/>
        <end position="814"/>
    </location>
</feature>
<dbReference type="GO" id="GO:0003723">
    <property type="term" value="F:RNA binding"/>
    <property type="evidence" value="ECO:0007669"/>
    <property type="project" value="TreeGrafter"/>
</dbReference>
<evidence type="ECO:0000256" key="3">
    <source>
        <dbReference type="ARBA" id="ARBA00022448"/>
    </source>
</evidence>
<evidence type="ECO:0000256" key="2">
    <source>
        <dbReference type="ARBA" id="ARBA00008926"/>
    </source>
</evidence>
<dbReference type="Gene3D" id="3.30.1610.10">
    <property type="entry name" value="Peptidase S59, nucleoporin"/>
    <property type="match status" value="1"/>
</dbReference>
<dbReference type="PROSITE" id="PS51434">
    <property type="entry name" value="NUP_C"/>
    <property type="match status" value="1"/>
</dbReference>
<evidence type="ECO:0000256" key="11">
    <source>
        <dbReference type="SAM" id="MobiDB-lite"/>
    </source>
</evidence>
<evidence type="ECO:0000313" key="13">
    <source>
        <dbReference type="EMBL" id="KAG9231097.1"/>
    </source>
</evidence>
<feature type="domain" description="Peptidase S59" evidence="12">
    <location>
        <begin position="876"/>
        <end position="1018"/>
    </location>
</feature>
<feature type="compositionally biased region" description="Polar residues" evidence="11">
    <location>
        <begin position="541"/>
        <end position="553"/>
    </location>
</feature>
<feature type="compositionally biased region" description="Low complexity" evidence="11">
    <location>
        <begin position="526"/>
        <end position="540"/>
    </location>
</feature>
<dbReference type="Pfam" id="PF12110">
    <property type="entry name" value="Nup96"/>
    <property type="match status" value="1"/>
</dbReference>
<evidence type="ECO:0000256" key="5">
    <source>
        <dbReference type="ARBA" id="ARBA00022813"/>
    </source>
</evidence>
<dbReference type="Gene3D" id="1.10.10.2360">
    <property type="match status" value="1"/>
</dbReference>
<feature type="compositionally biased region" description="Low complexity" evidence="11">
    <location>
        <begin position="591"/>
        <end position="606"/>
    </location>
</feature>
<feature type="region of interest" description="Disordered" evidence="11">
    <location>
        <begin position="762"/>
        <end position="824"/>
    </location>
</feature>
<dbReference type="InterPro" id="IPR036903">
    <property type="entry name" value="Nup98_auto-Pept-S59_dom_sf"/>
</dbReference>
<comment type="similarity">
    <text evidence="2">Belongs to the nucleoporin GLFG family.</text>
</comment>
<evidence type="ECO:0000256" key="9">
    <source>
        <dbReference type="ARBA" id="ARBA00023132"/>
    </source>
</evidence>
<dbReference type="GO" id="GO:0006405">
    <property type="term" value="P:RNA export from nucleus"/>
    <property type="evidence" value="ECO:0007669"/>
    <property type="project" value="TreeGrafter"/>
</dbReference>
<dbReference type="Proteomes" id="UP000824998">
    <property type="component" value="Unassembled WGS sequence"/>
</dbReference>
<keyword evidence="4" id="KW-0677">Repeat</keyword>
<reference evidence="13" key="1">
    <citation type="journal article" date="2021" name="IMA Fungus">
        <title>Genomic characterization of three marine fungi, including Emericellopsis atlantica sp. nov. with signatures of a generalist lifestyle and marine biomass degradation.</title>
        <authorList>
            <person name="Hagestad O.C."/>
            <person name="Hou L."/>
            <person name="Andersen J.H."/>
            <person name="Hansen E.H."/>
            <person name="Altermark B."/>
            <person name="Li C."/>
            <person name="Kuhnert E."/>
            <person name="Cox R.J."/>
            <person name="Crous P.W."/>
            <person name="Spatafora J.W."/>
            <person name="Lail K."/>
            <person name="Amirebrahimi M."/>
            <person name="Lipzen A."/>
            <person name="Pangilinan J."/>
            <person name="Andreopoulos W."/>
            <person name="Hayes R.D."/>
            <person name="Ng V."/>
            <person name="Grigoriev I.V."/>
            <person name="Jackson S.A."/>
            <person name="Sutton T.D.S."/>
            <person name="Dobson A.D.W."/>
            <person name="Rama T."/>
        </authorList>
    </citation>
    <scope>NUCLEOTIDE SEQUENCE</scope>
    <source>
        <strain evidence="13">TRa018bII</strain>
    </source>
</reference>
<dbReference type="FunFam" id="3.30.1610.10:FF:000003">
    <property type="entry name" value="Nucleoporin SONB, putative"/>
    <property type="match status" value="1"/>
</dbReference>
<feature type="compositionally biased region" description="Gly residues" evidence="11">
    <location>
        <begin position="1"/>
        <end position="11"/>
    </location>
</feature>
<dbReference type="InterPro" id="IPR007230">
    <property type="entry name" value="Nup98_auto-Pept-S59_dom"/>
</dbReference>
<dbReference type="EMBL" id="MU251624">
    <property type="protein sequence ID" value="KAG9231097.1"/>
    <property type="molecule type" value="Genomic_DNA"/>
</dbReference>
<dbReference type="SUPFAM" id="SSF82215">
    <property type="entry name" value="C-terminal autoproteolytic domain of nucleoporin nup98"/>
    <property type="match status" value="1"/>
</dbReference>
<dbReference type="OrthoDB" id="3797628at2759"/>
<comment type="caution">
    <text evidence="13">The sequence shown here is derived from an EMBL/GenBank/DDBJ whole genome shotgun (WGS) entry which is preliminary data.</text>
</comment>
<evidence type="ECO:0000256" key="7">
    <source>
        <dbReference type="ARBA" id="ARBA00022927"/>
    </source>
</evidence>
<dbReference type="GO" id="GO:0034398">
    <property type="term" value="P:telomere tethering at nuclear periphery"/>
    <property type="evidence" value="ECO:0007669"/>
    <property type="project" value="TreeGrafter"/>
</dbReference>
<keyword evidence="7" id="KW-0653">Protein transport</keyword>
<proteinExistence type="inferred from homology"/>
<dbReference type="InterPro" id="IPR037665">
    <property type="entry name" value="Nucleoporin_S59-like"/>
</dbReference>
<dbReference type="GO" id="GO:0051028">
    <property type="term" value="P:mRNA transport"/>
    <property type="evidence" value="ECO:0007669"/>
    <property type="project" value="UniProtKB-KW"/>
</dbReference>
<feature type="region of interest" description="Disordered" evidence="11">
    <location>
        <begin position="854"/>
        <end position="878"/>
    </location>
</feature>
<dbReference type="GO" id="GO:0044614">
    <property type="term" value="C:nuclear pore cytoplasmic filaments"/>
    <property type="evidence" value="ECO:0007669"/>
    <property type="project" value="TreeGrafter"/>
</dbReference>
<evidence type="ECO:0000256" key="1">
    <source>
        <dbReference type="ARBA" id="ARBA00004567"/>
    </source>
</evidence>
<evidence type="ECO:0000313" key="14">
    <source>
        <dbReference type="Proteomes" id="UP000824998"/>
    </source>
</evidence>
<protein>
    <submittedName>
        <fullName evidence="13">Nucleoporin</fullName>
    </submittedName>
</protein>
<keyword evidence="6" id="KW-0509">mRNA transport</keyword>
<keyword evidence="14" id="KW-1185">Reference proteome</keyword>
<evidence type="ECO:0000256" key="8">
    <source>
        <dbReference type="ARBA" id="ARBA00023010"/>
    </source>
</evidence>
<dbReference type="GO" id="GO:0008139">
    <property type="term" value="F:nuclear localization sequence binding"/>
    <property type="evidence" value="ECO:0007669"/>
    <property type="project" value="TreeGrafter"/>
</dbReference>
<evidence type="ECO:0000259" key="12">
    <source>
        <dbReference type="PROSITE" id="PS51434"/>
    </source>
</evidence>
<sequence>MSGFGGFGGFGQNNNNNTQQSTGFGGGFGANNTTNTGFGSTTSTGFGASNTTGGGLFGSGTGGFGGSGGAFGSSGGAFGAAKPSGFGATNTTTTGSIFGAGTATANNANAGFGGFGSTPAATTGFGATPASTGGLFGSAASKPAFGGTPTAFGGGNTGSGFGATGGAFGAAASTALGGATADCQGTGSVPFQPLIEKEPNSTSNQQNSFQSISFQQPYQKWSPEELRLADYTAGRKFGNASNQPGAFGASTGFGGGSFGATNTTSTFGTNTANTGSNLFGSGGATSTPFGTSQPATTGFGNTTTAGGGLFGQNKPASNLFGQTNPAQPTTNLFGNSGTSGFGATSNTNTGFGATNTGSNLFGATNNAAAKPATFGFGGATSQPAATGFGAPTTGTGFGTGSNLFGANNQQQNTTNAFGAQQQQNSAPAFGTGFGTNTQPAATNSLFGAPKSAAPGLFGSTPAAAPTGGIFGNQSAANPNTFGAASNTQNTGLFGGVKPPTNSLFNGGGNAQNNATGSTMFGGLGGQAQNNNQQSSNLFGGLNTNNQQKPSLFTQSQPAGGGGFFGGSNNQQPGGNLFTGFGSTQQNQAQPQNSLFGNSQQGQQNSQSLTASIGDNAAYGGASLFSSLASSQINNPGPIATPLSSSVKQKKAAALPMYKLNSASASRFSTPQKRGFGFSYSNYGTPGSASSTASTPGTFSGSTIGSTFGRSLKTSVSTSSLRRSFGPEDSILAPGAFSASPHARHYGSAGSVKKLNINRNLRTDLFTPPTPQQPPATPGQNGILRKRVSFDSNTTKPPAVPSPLKTVTNGSSPSSEELGYIRPSSSTNLFKSATATATEAPEMGQVKNNELAVVHEEEAPQSSRPQRLPIGQEDQTPGRYWSIPSLEEIKNMSREEQSRFEGFRVGRDGIGEVKFTQPVDFTKLKMDDIMGNIVQFQVRSCTVYSDVSRKPPMGEGLNLPATISLQNSWPRKKEGTTPSGEKSGVRFNKHIERLKRVTDTTFLSYDKDSGVWTFAVQHFTTYGFPDDDETDGEVVSEFGQSTLSAPPDTPTPKSCNLGQSFASTSEVTHTESDPEDTFEFRKKKVFPGSFDMEVIHDEDNQRDENQGEQYGVSFLDERSVGSLSENGVDEPMDQDDVYQDDESVSIVDQEMAGSYPQAGNTAELEDEGSQDDYDATEENVGAQNALVRARMRAVQKAETPKKKFAAGNDWAATLRKTVSPKKQDRNLLKSQVRFEDDARPEFQPTPTVRSMVPDGHGFATSIDLMNSLFGQAKSPVKSAKFSATGKGFKWPYAKRPKTIDSDMKDMSSSDRAFHESMKPSWGPHGTLVYSVVANANPFGRSSRRSREKNGLLVIQKGAIVSEGRDVRFAHFSSEASADMLRKQKNMTSIEILGGVPFASLPKRFLLSDFCDDRPARDTVATHENLVWTLGSILWDELMVPDPLKDVEMIEERLRKDNLSIFWQKMVDASSSQHVALAKSCEERAIAALTGHRIPDACGHLLKGKNFHLATLVALIGGKDSVRKDIRAQLQEWQKSKVLSEFSQPIRALYELLAGNVCICDGSKGVSGEDRLESFSISKRFGLNWRQAFGLRLWYGCHADEPIEAAVVKFAEDLANDRETTKPQAWYVEEKIPALWEDPGREVHEDLLFGLLKLHTFHDTSLEEILTPSNSRLSPLDFRLSWQLSQVLTSASIIEYKSDYKADELTLSFASQLVNESSWLEAIFVLLHLSSADAREKSIQTHLAQFAGKIGSEDGHTFSILTKDLKIPAPWIWKAKALYMRSVERDPRREVECLIRAGSFNEAHSTFAREVAPKNIVELDYEVLDTLLTGFRGKEDAIPEWHLGGQIYLDFLELVETQKTHSHPNPKVLERLLAGLPAVVVESRYPSFMETVAVETISGAVAKHVVALRKRGEKVDLPKVLRLPLTEDKYLKHAVDLSLEYYRSAFVS</sequence>
<feature type="compositionally biased region" description="Low complexity" evidence="11">
    <location>
        <begin position="12"/>
        <end position="22"/>
    </location>
</feature>